<accession>A0A7T5VAX3</accession>
<reference evidence="2 3" key="1">
    <citation type="submission" date="2020-05" db="EMBL/GenBank/DDBJ databases">
        <title>Complete genome of Desulfobulbus oligotrophicus.</title>
        <authorList>
            <person name="Podar M."/>
        </authorList>
    </citation>
    <scope>NUCLEOTIDE SEQUENCE [LARGE SCALE GENOMIC DNA]</scope>
    <source>
        <strain evidence="2 3">Prop6</strain>
    </source>
</reference>
<dbReference type="AlphaFoldDB" id="A0A7T5VAX3"/>
<sequence>MKEGDSANPLLEALKNSMQEVEKKSSEHEKLRASEEYQSELDFLRQTVRDLIHTLRLCEFAASRWQDFGKKYLLPRHFDDIVEAALTAQLAVENGALNPARRELRYMLEVAVNVAYVDEVRAKDSFDERVAFYRGKKVNKSNVDHVFDLPLRLLGEHKNEFATSVRSAWVRASNYVHLTKRRIDEKLRLREKGISLGMETVDMLKDIVSEVNEVCSIVVALTFETIGPSFTGDLLVDSLDERDEWAFHANGYIALIDSHFDYKHERQGRLEEIHQRRENRIKYRV</sequence>
<dbReference type="Proteomes" id="UP000596092">
    <property type="component" value="Chromosome"/>
</dbReference>
<evidence type="ECO:0000313" key="2">
    <source>
        <dbReference type="EMBL" id="QQG64516.1"/>
    </source>
</evidence>
<keyword evidence="1" id="KW-0175">Coiled coil</keyword>
<protein>
    <submittedName>
        <fullName evidence="2">Uncharacterized protein</fullName>
    </submittedName>
</protein>
<evidence type="ECO:0000256" key="1">
    <source>
        <dbReference type="SAM" id="Coils"/>
    </source>
</evidence>
<keyword evidence="3" id="KW-1185">Reference proteome</keyword>
<proteinExistence type="predicted"/>
<name>A0A7T5VAX3_9BACT</name>
<feature type="coiled-coil region" evidence="1">
    <location>
        <begin position="11"/>
        <end position="54"/>
    </location>
</feature>
<dbReference type="EMBL" id="CP054140">
    <property type="protein sequence ID" value="QQG64516.1"/>
    <property type="molecule type" value="Genomic_DNA"/>
</dbReference>
<dbReference type="RefSeq" id="WP_199263349.1">
    <property type="nucleotide sequence ID" value="NZ_CP054140.1"/>
</dbReference>
<dbReference type="KEGG" id="dog:HP555_00920"/>
<organism evidence="2 3">
    <name type="scientific">Desulfobulbus oligotrophicus</name>
    <dbReference type="NCBI Taxonomy" id="1909699"/>
    <lineage>
        <taxon>Bacteria</taxon>
        <taxon>Pseudomonadati</taxon>
        <taxon>Thermodesulfobacteriota</taxon>
        <taxon>Desulfobulbia</taxon>
        <taxon>Desulfobulbales</taxon>
        <taxon>Desulfobulbaceae</taxon>
        <taxon>Desulfobulbus</taxon>
    </lineage>
</organism>
<evidence type="ECO:0000313" key="3">
    <source>
        <dbReference type="Proteomes" id="UP000596092"/>
    </source>
</evidence>
<gene>
    <name evidence="2" type="ORF">HP555_00920</name>
</gene>